<feature type="compositionally biased region" description="Polar residues" evidence="1">
    <location>
        <begin position="32"/>
        <end position="55"/>
    </location>
</feature>
<dbReference type="AlphaFoldDB" id="A0A2I1GKB4"/>
<keyword evidence="3" id="KW-1185">Reference proteome</keyword>
<comment type="caution">
    <text evidence="2">The sequence shown here is derived from an EMBL/GenBank/DDBJ whole genome shotgun (WGS) entry which is preliminary data.</text>
</comment>
<name>A0A2I1GKB4_9GLOM</name>
<evidence type="ECO:0000256" key="1">
    <source>
        <dbReference type="SAM" id="MobiDB-lite"/>
    </source>
</evidence>
<dbReference type="EMBL" id="LLXI01000512">
    <property type="protein sequence ID" value="PKY47057.1"/>
    <property type="molecule type" value="Genomic_DNA"/>
</dbReference>
<evidence type="ECO:0000313" key="3">
    <source>
        <dbReference type="Proteomes" id="UP000234323"/>
    </source>
</evidence>
<evidence type="ECO:0000313" key="2">
    <source>
        <dbReference type="EMBL" id="PKY47057.1"/>
    </source>
</evidence>
<proteinExistence type="predicted"/>
<dbReference type="Proteomes" id="UP000234323">
    <property type="component" value="Unassembled WGS sequence"/>
</dbReference>
<accession>A0A2I1GKB4</accession>
<organism evidence="2 3">
    <name type="scientific">Rhizophagus irregularis</name>
    <dbReference type="NCBI Taxonomy" id="588596"/>
    <lineage>
        <taxon>Eukaryota</taxon>
        <taxon>Fungi</taxon>
        <taxon>Fungi incertae sedis</taxon>
        <taxon>Mucoromycota</taxon>
        <taxon>Glomeromycotina</taxon>
        <taxon>Glomeromycetes</taxon>
        <taxon>Glomerales</taxon>
        <taxon>Glomeraceae</taxon>
        <taxon>Rhizophagus</taxon>
    </lineage>
</organism>
<gene>
    <name evidence="2" type="ORF">RhiirA4_462124</name>
</gene>
<protein>
    <submittedName>
        <fullName evidence="2">Uncharacterized protein</fullName>
    </submittedName>
</protein>
<feature type="region of interest" description="Disordered" evidence="1">
    <location>
        <begin position="1"/>
        <end position="55"/>
    </location>
</feature>
<sequence>MTIKSTSKPVKPIPIKAPDSSNRTSIPPIPRCSSTPIISQTHNNLYVDTKSSGRQ</sequence>
<reference evidence="2 3" key="1">
    <citation type="submission" date="2015-10" db="EMBL/GenBank/DDBJ databases">
        <title>Genome analyses suggest a sexual origin of heterokaryosis in a supposedly ancient asexual fungus.</title>
        <authorList>
            <person name="Ropars J."/>
            <person name="Sedzielewska K."/>
            <person name="Noel J."/>
            <person name="Charron P."/>
            <person name="Farinelli L."/>
            <person name="Marton T."/>
            <person name="Kruger M."/>
            <person name="Pelin A."/>
            <person name="Brachmann A."/>
            <person name="Corradi N."/>
        </authorList>
    </citation>
    <scope>NUCLEOTIDE SEQUENCE [LARGE SCALE GENOMIC DNA]</scope>
    <source>
        <strain evidence="2 3">A4</strain>
    </source>
</reference>